<comment type="caution">
    <text evidence="2">The sequence shown here is derived from an EMBL/GenBank/DDBJ whole genome shotgun (WGS) entry which is preliminary data.</text>
</comment>
<dbReference type="PANTHER" id="PTHR32166">
    <property type="entry name" value="OSJNBA0013A04.12 PROTEIN"/>
    <property type="match status" value="1"/>
</dbReference>
<dbReference type="SUPFAM" id="SSF53098">
    <property type="entry name" value="Ribonuclease H-like"/>
    <property type="match status" value="1"/>
</dbReference>
<feature type="region of interest" description="Disordered" evidence="1">
    <location>
        <begin position="328"/>
        <end position="362"/>
    </location>
</feature>
<dbReference type="AlphaFoldDB" id="A0A7J7NEH1"/>
<name>A0A7J7NEH1_9MAGN</name>
<feature type="compositionally biased region" description="Polar residues" evidence="1">
    <location>
        <begin position="329"/>
        <end position="345"/>
    </location>
</feature>
<evidence type="ECO:0000313" key="3">
    <source>
        <dbReference type="Proteomes" id="UP000541444"/>
    </source>
</evidence>
<sequence length="362" mass="41484">MLEKFETMSPIKEVRSKAKIITKFLYSRETVLKLVSKHVSERSLVNSSRIRSVRPSLTLENIVLEKENLQKMFGSSVWNTSIWASRADGKRVADLIEELSFWSEATKVLKATIPLVRALHLVNGGGSKPQMGYIYETMDQVKETIKEEFENKKVSYMPIWKIPDGIWKNIFHRPIHAASYFLNPSLSYYDDFVADAEVVGGLLCCIVCMVEDKKIQDLILQQLDKYREAKGPFGWINAVDQRSEIPPAKWWSLYGTCSGALRYGLLKNLSEELHKIGRNNIEQQRLLDITLVHHNLRLRDCESNAKEGDGNSDEMIDPMDDWIVDEAVTPQSSVDSIAWMDSNTIDNEEEPSMIQPKKEQQQ</sequence>
<gene>
    <name evidence="2" type="ORF">GIB67_017936</name>
</gene>
<dbReference type="PANTHER" id="PTHR32166:SF63">
    <property type="entry name" value="HAT TRANSPOSON SUPERFAMILY PROTEIN"/>
    <property type="match status" value="1"/>
</dbReference>
<dbReference type="Proteomes" id="UP000541444">
    <property type="component" value="Unassembled WGS sequence"/>
</dbReference>
<protein>
    <recommendedName>
        <fullName evidence="4">HAT C-terminal dimerisation domain-containing protein</fullName>
    </recommendedName>
</protein>
<accession>A0A7J7NEH1</accession>
<dbReference type="EMBL" id="JACGCM010000853">
    <property type="protein sequence ID" value="KAF6165454.1"/>
    <property type="molecule type" value="Genomic_DNA"/>
</dbReference>
<organism evidence="2 3">
    <name type="scientific">Kingdonia uniflora</name>
    <dbReference type="NCBI Taxonomy" id="39325"/>
    <lineage>
        <taxon>Eukaryota</taxon>
        <taxon>Viridiplantae</taxon>
        <taxon>Streptophyta</taxon>
        <taxon>Embryophyta</taxon>
        <taxon>Tracheophyta</taxon>
        <taxon>Spermatophyta</taxon>
        <taxon>Magnoliopsida</taxon>
        <taxon>Ranunculales</taxon>
        <taxon>Circaeasteraceae</taxon>
        <taxon>Kingdonia</taxon>
    </lineage>
</organism>
<dbReference type="InterPro" id="IPR012337">
    <property type="entry name" value="RNaseH-like_sf"/>
</dbReference>
<evidence type="ECO:0008006" key="4">
    <source>
        <dbReference type="Google" id="ProtNLM"/>
    </source>
</evidence>
<evidence type="ECO:0000313" key="2">
    <source>
        <dbReference type="EMBL" id="KAF6165454.1"/>
    </source>
</evidence>
<dbReference type="OrthoDB" id="2012664at2759"/>
<keyword evidence="3" id="KW-1185">Reference proteome</keyword>
<evidence type="ECO:0000256" key="1">
    <source>
        <dbReference type="SAM" id="MobiDB-lite"/>
    </source>
</evidence>
<reference evidence="2 3" key="1">
    <citation type="journal article" date="2020" name="IScience">
        <title>Genome Sequencing of the Endangered Kingdonia uniflora (Circaeasteraceae, Ranunculales) Reveals Potential Mechanisms of Evolutionary Specialization.</title>
        <authorList>
            <person name="Sun Y."/>
            <person name="Deng T."/>
            <person name="Zhang A."/>
            <person name="Moore M.J."/>
            <person name="Landis J.B."/>
            <person name="Lin N."/>
            <person name="Zhang H."/>
            <person name="Zhang X."/>
            <person name="Huang J."/>
            <person name="Zhang X."/>
            <person name="Sun H."/>
            <person name="Wang H."/>
        </authorList>
    </citation>
    <scope>NUCLEOTIDE SEQUENCE [LARGE SCALE GENOMIC DNA]</scope>
    <source>
        <strain evidence="2">TB1705</strain>
        <tissue evidence="2">Leaf</tissue>
    </source>
</reference>
<proteinExistence type="predicted"/>